<proteinExistence type="predicted"/>
<sequence length="35" mass="4052">MEGRNMFEEIGCFDPNAPARFNFHSAEPPPSSRRR</sequence>
<organism evidence="1 2">
    <name type="scientific">Eutrema salsugineum</name>
    <name type="common">Saltwater cress</name>
    <name type="synonym">Sisymbrium salsugineum</name>
    <dbReference type="NCBI Taxonomy" id="72664"/>
    <lineage>
        <taxon>Eukaryota</taxon>
        <taxon>Viridiplantae</taxon>
        <taxon>Streptophyta</taxon>
        <taxon>Embryophyta</taxon>
        <taxon>Tracheophyta</taxon>
        <taxon>Spermatophyta</taxon>
        <taxon>Magnoliopsida</taxon>
        <taxon>eudicotyledons</taxon>
        <taxon>Gunneridae</taxon>
        <taxon>Pentapetalae</taxon>
        <taxon>rosids</taxon>
        <taxon>malvids</taxon>
        <taxon>Brassicales</taxon>
        <taxon>Brassicaceae</taxon>
        <taxon>Eutremeae</taxon>
        <taxon>Eutrema</taxon>
    </lineage>
</organism>
<dbReference type="EMBL" id="KI517683">
    <property type="protein sequence ID" value="ESQ36303.1"/>
    <property type="molecule type" value="Genomic_DNA"/>
</dbReference>
<dbReference type="Proteomes" id="UP000030689">
    <property type="component" value="Unassembled WGS sequence"/>
</dbReference>
<keyword evidence="2" id="KW-1185">Reference proteome</keyword>
<reference evidence="1 2" key="1">
    <citation type="journal article" date="2013" name="Front. Plant Sci.">
        <title>The Reference Genome of the Halophytic Plant Eutrema salsugineum.</title>
        <authorList>
            <person name="Yang R."/>
            <person name="Jarvis D.E."/>
            <person name="Chen H."/>
            <person name="Beilstein M.A."/>
            <person name="Grimwood J."/>
            <person name="Jenkins J."/>
            <person name="Shu S."/>
            <person name="Prochnik S."/>
            <person name="Xin M."/>
            <person name="Ma C."/>
            <person name="Schmutz J."/>
            <person name="Wing R.A."/>
            <person name="Mitchell-Olds T."/>
            <person name="Schumaker K.S."/>
            <person name="Wang X."/>
        </authorList>
    </citation>
    <scope>NUCLEOTIDE SEQUENCE [LARGE SCALE GENOMIC DNA]</scope>
</reference>
<name>V4L952_EUTSA</name>
<evidence type="ECO:0000313" key="1">
    <source>
        <dbReference type="EMBL" id="ESQ36303.1"/>
    </source>
</evidence>
<gene>
    <name evidence="1" type="ORF">EUTSA_v100099921mg</name>
</gene>
<dbReference type="AlphaFoldDB" id="V4L952"/>
<protein>
    <submittedName>
        <fullName evidence="1">Uncharacterized protein</fullName>
    </submittedName>
</protein>
<accession>V4L952</accession>
<dbReference type="KEGG" id="eus:EUTSA_v100099921m"/>
<evidence type="ECO:0000313" key="2">
    <source>
        <dbReference type="Proteomes" id="UP000030689"/>
    </source>
</evidence>
<feature type="non-terminal residue" evidence="1">
    <location>
        <position position="35"/>
    </location>
</feature>